<feature type="compositionally biased region" description="Polar residues" evidence="8">
    <location>
        <begin position="321"/>
        <end position="332"/>
    </location>
</feature>
<feature type="region of interest" description="Disordered" evidence="8">
    <location>
        <begin position="976"/>
        <end position="1081"/>
    </location>
</feature>
<evidence type="ECO:0000256" key="5">
    <source>
        <dbReference type="ARBA" id="ARBA00023125"/>
    </source>
</evidence>
<dbReference type="GO" id="GO:0005634">
    <property type="term" value="C:nucleus"/>
    <property type="evidence" value="ECO:0007669"/>
    <property type="project" value="UniProtKB-SubCell"/>
</dbReference>
<feature type="region of interest" description="Disordered" evidence="8">
    <location>
        <begin position="1"/>
        <end position="69"/>
    </location>
</feature>
<keyword evidence="7" id="KW-0539">Nucleus</keyword>
<evidence type="ECO:0000256" key="3">
    <source>
        <dbReference type="ARBA" id="ARBA00022833"/>
    </source>
</evidence>
<dbReference type="AlphaFoldDB" id="A0A511KJH9"/>
<evidence type="ECO:0000256" key="4">
    <source>
        <dbReference type="ARBA" id="ARBA00023015"/>
    </source>
</evidence>
<feature type="compositionally biased region" description="Polar residues" evidence="8">
    <location>
        <begin position="1020"/>
        <end position="1034"/>
    </location>
</feature>
<keyword evidence="4" id="KW-0805">Transcription regulation</keyword>
<reference evidence="9 10" key="1">
    <citation type="submission" date="2019-07" db="EMBL/GenBank/DDBJ databases">
        <title>Rhodotorula toruloides NBRC10032 genome sequencing.</title>
        <authorList>
            <person name="Shida Y."/>
            <person name="Takaku H."/>
            <person name="Ogasawara W."/>
            <person name="Mori K."/>
        </authorList>
    </citation>
    <scope>NUCLEOTIDE SEQUENCE [LARGE SCALE GENOMIC DNA]</scope>
    <source>
        <strain evidence="9 10">NBRC10032</strain>
    </source>
</reference>
<evidence type="ECO:0000313" key="10">
    <source>
        <dbReference type="Proteomes" id="UP000321518"/>
    </source>
</evidence>
<feature type="compositionally biased region" description="Basic and acidic residues" evidence="8">
    <location>
        <begin position="44"/>
        <end position="54"/>
    </location>
</feature>
<evidence type="ECO:0000313" key="9">
    <source>
        <dbReference type="EMBL" id="GEM10519.1"/>
    </source>
</evidence>
<feature type="compositionally biased region" description="Low complexity" evidence="8">
    <location>
        <begin position="388"/>
        <end position="408"/>
    </location>
</feature>
<evidence type="ECO:0000256" key="8">
    <source>
        <dbReference type="SAM" id="MobiDB-lite"/>
    </source>
</evidence>
<feature type="compositionally biased region" description="Polar residues" evidence="8">
    <location>
        <begin position="977"/>
        <end position="991"/>
    </location>
</feature>
<keyword evidence="3" id="KW-0862">Zinc</keyword>
<accession>A0A511KJH9</accession>
<keyword evidence="5" id="KW-0238">DNA-binding</keyword>
<protein>
    <submittedName>
        <fullName evidence="9">C6 transcription factor</fullName>
    </submittedName>
</protein>
<dbReference type="OrthoDB" id="4454541at2759"/>
<dbReference type="InterPro" id="IPR051089">
    <property type="entry name" value="prtT"/>
</dbReference>
<dbReference type="GO" id="GO:0000981">
    <property type="term" value="F:DNA-binding transcription factor activity, RNA polymerase II-specific"/>
    <property type="evidence" value="ECO:0007669"/>
    <property type="project" value="TreeGrafter"/>
</dbReference>
<evidence type="ECO:0000256" key="7">
    <source>
        <dbReference type="ARBA" id="ARBA00023242"/>
    </source>
</evidence>
<evidence type="ECO:0000256" key="2">
    <source>
        <dbReference type="ARBA" id="ARBA00022723"/>
    </source>
</evidence>
<evidence type="ECO:0000256" key="6">
    <source>
        <dbReference type="ARBA" id="ARBA00023163"/>
    </source>
</evidence>
<proteinExistence type="predicted"/>
<feature type="region of interest" description="Disordered" evidence="8">
    <location>
        <begin position="366"/>
        <end position="428"/>
    </location>
</feature>
<feature type="region of interest" description="Disordered" evidence="8">
    <location>
        <begin position="314"/>
        <end position="336"/>
    </location>
</feature>
<name>A0A511KJH9_RHOTO</name>
<feature type="compositionally biased region" description="Acidic residues" evidence="8">
    <location>
        <begin position="59"/>
        <end position="69"/>
    </location>
</feature>
<dbReference type="EMBL" id="BJWK01000011">
    <property type="protein sequence ID" value="GEM10519.1"/>
    <property type="molecule type" value="Genomic_DNA"/>
</dbReference>
<evidence type="ECO:0000256" key="1">
    <source>
        <dbReference type="ARBA" id="ARBA00004123"/>
    </source>
</evidence>
<dbReference type="GO" id="GO:0000976">
    <property type="term" value="F:transcription cis-regulatory region binding"/>
    <property type="evidence" value="ECO:0007669"/>
    <property type="project" value="TreeGrafter"/>
</dbReference>
<dbReference type="Proteomes" id="UP000321518">
    <property type="component" value="Unassembled WGS sequence"/>
</dbReference>
<comment type="caution">
    <text evidence="9">The sequence shown here is derived from an EMBL/GenBank/DDBJ whole genome shotgun (WGS) entry which is preliminary data.</text>
</comment>
<feature type="compositionally biased region" description="Low complexity" evidence="8">
    <location>
        <begin position="1003"/>
        <end position="1019"/>
    </location>
</feature>
<comment type="subcellular location">
    <subcellularLocation>
        <location evidence="1">Nucleus</location>
    </subcellularLocation>
</comment>
<feature type="region of interest" description="Disordered" evidence="8">
    <location>
        <begin position="1128"/>
        <end position="1147"/>
    </location>
</feature>
<dbReference type="PANTHER" id="PTHR31845">
    <property type="entry name" value="FINGER DOMAIN PROTEIN, PUTATIVE-RELATED"/>
    <property type="match status" value="1"/>
</dbReference>
<keyword evidence="6" id="KW-0804">Transcription</keyword>
<dbReference type="PANTHER" id="PTHR31845:SF34">
    <property type="entry name" value="TRANSCRIPTIONAL ACTIVATOR OF PROTEASES PRTT"/>
    <property type="match status" value="1"/>
</dbReference>
<gene>
    <name evidence="9" type="ORF">Rt10032_c11g4536</name>
</gene>
<dbReference type="GO" id="GO:0046872">
    <property type="term" value="F:metal ion binding"/>
    <property type="evidence" value="ECO:0007669"/>
    <property type="project" value="UniProtKB-KW"/>
</dbReference>
<keyword evidence="2" id="KW-0479">Metal-binding</keyword>
<organism evidence="9 10">
    <name type="scientific">Rhodotorula toruloides</name>
    <name type="common">Yeast</name>
    <name type="synonym">Rhodosporidium toruloides</name>
    <dbReference type="NCBI Taxonomy" id="5286"/>
    <lineage>
        <taxon>Eukaryota</taxon>
        <taxon>Fungi</taxon>
        <taxon>Dikarya</taxon>
        <taxon>Basidiomycota</taxon>
        <taxon>Pucciniomycotina</taxon>
        <taxon>Microbotryomycetes</taxon>
        <taxon>Sporidiobolales</taxon>
        <taxon>Sporidiobolaceae</taxon>
        <taxon>Rhodotorula</taxon>
    </lineage>
</organism>
<sequence>MQGVEQPRGHSGDSGDDGASALFPPFLTLSGNLRIPSSLPYFPARERGEGREPRIVNSDSDEEGPDEDSPTIILGMRLLEAARQTTIQPSQYYGPDDTANTRDSALCIPPPPPLPAPTHILELKFTACGGTVLVPIHQSLWASKSRFLSQLDENALPALADLRDGKLKLIALPIIRHSLPFRTVWPVLYQYLHVGSTAAVLKDLLTYPVPPSPLSSDPADVQQHQLGAVVARIERIRRLWLDVVALEADHDIDLWEAMDRAWGVLLAELKDGLQEAPMREASSPSGGATRYPCRRCELYNIQCEYPDGQVPRSAVRGDLGQGTSSAASTPANGTAVAGGGKDDIAAALHEMIARLAAIEAGLESDRRSGLRPPAGAASTSSFSLPGVASSSLPHLPAASSSLAVPLEPRTSGSSTPAHAESVEMPADSNPLQVLVSTMEQMSRDETAMDEDEGGEIFGARRSENEVGPESDPAYLEQLEREVKNEPRSGRPDAFARGLVTFEDVQTAFAFYVQRIQPWVPVVERRAPLVVRDKSPFLFHVILAVTNYYNTSTTVRAREVYAGLNAIIHELLVAHILAPDPSMFTRDFIRGLLLLLYYKPVQTAAYSHRGIKSTSRIVHASKVNALSSLMVHSLIQRAASFIDIQSSPYRLTPVLDDPNGVAPEERKRALAEFRLWCTLIAADALGSLQSGRITWTDPAAALKSARRFAQLAADPTDVRRASVLELYSIVTVPTSETASLHPVRYRLEQLSRINAQLDAWKTYWTPVLTEAQNRGDPLAYTVVQTIAQFVVLAVNGAVFTRWDLERKKELEDGKEGRPKLTADDWKHLQRAADAADTAIFIVSTEATVTGNPLREYRWPPAVDGYREALHLDPRITEDFKTALDTMTCIAFVYSLLFLVRMASAGLITCDLVTRKTDYEAGCDLNTPQPLTKGQKLPRLLELGSAFLTGISPNPDHPARRHALLVEMILRVGLGAATPQAQGAPSPASSGQRRSPVVSNAMVGSQCPQASPPLSSASNASIAKTSSSLPQTSAPMSSPFALPAQPNTSLPPVLPTPPQPLHAQASSHLVPPQQPPRPVSSFDSWLWDTSTPTSTSFSGPLRMQDGSFVMPDLTVSTSAANAASSLAATASPALASATVPPPSGYMGRQGTSAMQATMTAASAGRRGDAAQAMASLLSEVNPFLDDFYATQPGIGSHAFNDDFGLGPGVLGGTSSSIGGGGADVNALNGLDWTSYGAPGFGGATPGAGGADWGFGTGS</sequence>